<dbReference type="SUPFAM" id="SSF47413">
    <property type="entry name" value="lambda repressor-like DNA-binding domains"/>
    <property type="match status" value="1"/>
</dbReference>
<dbReference type="SUPFAM" id="SSF48452">
    <property type="entry name" value="TPR-like"/>
    <property type="match status" value="1"/>
</dbReference>
<dbReference type="InterPro" id="IPR001387">
    <property type="entry name" value="Cro/C1-type_HTH"/>
</dbReference>
<sequence>MRMRPIARHCRCGARLAGDHRGSLCSACRDQRRNTLVNAPNVPVEFWHTDQLREAVDAWHMGRVIQAYRYHPWHGRPLSQSVVAGWFGLTQPQLSRIENGPAPQDLATLIQWAGVLRIPGELLWFKVPAAGPDSGPAVDEGRDDVNRREVLRLLSLASSLLALPAADQLDLDRLETAGSRPARLDPGTLDEYGKVNERLWQAFAQSKSKRLAFPVVRSQLSVLNQALHEPQTQAGRRRLCQLAGDLFQLCGEIFFDSDQYPDAAQCYSLAASASKEAEAFDLWACALTRHAFLGVYERRFSDAAPLLNGAAVLAKRGDSGLATRPWVAAVQAQTYAGLGDLTACERALDTAEEVTHLSGPARTSGWLRFEGSRLAEERGRCYVELRRPELAEVALADALDRTVSARRRGSLLADLALVGVQRRDTDQLVMYGNAALDAARQTGSAGYVGRMLHNLRPQLKPFLADSHVRHLDQQILQLKTVSVV</sequence>
<proteinExistence type="predicted"/>
<name>A0ABV7QDA0_9PSEU</name>
<feature type="domain" description="HTH cro/C1-type" evidence="1">
    <location>
        <begin position="78"/>
        <end position="123"/>
    </location>
</feature>
<dbReference type="InterPro" id="IPR010982">
    <property type="entry name" value="Lambda_DNA-bd_dom_sf"/>
</dbReference>
<reference evidence="3" key="1">
    <citation type="journal article" date="2019" name="Int. J. Syst. Evol. Microbiol.">
        <title>The Global Catalogue of Microorganisms (GCM) 10K type strain sequencing project: providing services to taxonomists for standard genome sequencing and annotation.</title>
        <authorList>
            <consortium name="The Broad Institute Genomics Platform"/>
            <consortium name="The Broad Institute Genome Sequencing Center for Infectious Disease"/>
            <person name="Wu L."/>
            <person name="Ma J."/>
        </authorList>
    </citation>
    <scope>NUCLEOTIDE SEQUENCE [LARGE SCALE GENOMIC DNA]</scope>
    <source>
        <strain evidence="3">CGMCC 4.7682</strain>
    </source>
</reference>
<organism evidence="2 3">
    <name type="scientific">Amycolatopsis halotolerans</name>
    <dbReference type="NCBI Taxonomy" id="330083"/>
    <lineage>
        <taxon>Bacteria</taxon>
        <taxon>Bacillati</taxon>
        <taxon>Actinomycetota</taxon>
        <taxon>Actinomycetes</taxon>
        <taxon>Pseudonocardiales</taxon>
        <taxon>Pseudonocardiaceae</taxon>
        <taxon>Amycolatopsis</taxon>
    </lineage>
</organism>
<dbReference type="RefSeq" id="WP_377867859.1">
    <property type="nucleotide sequence ID" value="NZ_JBHMAY010000002.1"/>
</dbReference>
<keyword evidence="3" id="KW-1185">Reference proteome</keyword>
<evidence type="ECO:0000313" key="2">
    <source>
        <dbReference type="EMBL" id="MFC3510268.1"/>
    </source>
</evidence>
<dbReference type="Proteomes" id="UP001595764">
    <property type="component" value="Unassembled WGS sequence"/>
</dbReference>
<protein>
    <submittedName>
        <fullName evidence="2">Helix-turn-helix domain-containing protein</fullName>
    </submittedName>
</protein>
<accession>A0ABV7QDA0</accession>
<evidence type="ECO:0000259" key="1">
    <source>
        <dbReference type="PROSITE" id="PS50943"/>
    </source>
</evidence>
<comment type="caution">
    <text evidence="2">The sequence shown here is derived from an EMBL/GenBank/DDBJ whole genome shotgun (WGS) entry which is preliminary data.</text>
</comment>
<dbReference type="PROSITE" id="PS50943">
    <property type="entry name" value="HTH_CROC1"/>
    <property type="match status" value="1"/>
</dbReference>
<dbReference type="InterPro" id="IPR011990">
    <property type="entry name" value="TPR-like_helical_dom_sf"/>
</dbReference>
<gene>
    <name evidence="2" type="ORF">ACFORO_08855</name>
</gene>
<dbReference type="CDD" id="cd00093">
    <property type="entry name" value="HTH_XRE"/>
    <property type="match status" value="1"/>
</dbReference>
<evidence type="ECO:0000313" key="3">
    <source>
        <dbReference type="Proteomes" id="UP001595764"/>
    </source>
</evidence>
<dbReference type="EMBL" id="JBHRWI010000013">
    <property type="protein sequence ID" value="MFC3510268.1"/>
    <property type="molecule type" value="Genomic_DNA"/>
</dbReference>